<protein>
    <submittedName>
        <fullName evidence="2">Uncharacterized protein</fullName>
    </submittedName>
</protein>
<proteinExistence type="predicted"/>
<keyword evidence="3" id="KW-1185">Reference proteome</keyword>
<evidence type="ECO:0000313" key="3">
    <source>
        <dbReference type="Proteomes" id="UP000750502"/>
    </source>
</evidence>
<feature type="region of interest" description="Disordered" evidence="1">
    <location>
        <begin position="60"/>
        <end position="83"/>
    </location>
</feature>
<organism evidence="2 3">
    <name type="scientific">Fusarium xylarioides</name>
    <dbReference type="NCBI Taxonomy" id="221167"/>
    <lineage>
        <taxon>Eukaryota</taxon>
        <taxon>Fungi</taxon>
        <taxon>Dikarya</taxon>
        <taxon>Ascomycota</taxon>
        <taxon>Pezizomycotina</taxon>
        <taxon>Sordariomycetes</taxon>
        <taxon>Hypocreomycetidae</taxon>
        <taxon>Hypocreales</taxon>
        <taxon>Nectriaceae</taxon>
        <taxon>Fusarium</taxon>
        <taxon>Fusarium fujikuroi species complex</taxon>
    </lineage>
</organism>
<evidence type="ECO:0000313" key="2">
    <source>
        <dbReference type="EMBL" id="KAG5771362.1"/>
    </source>
</evidence>
<comment type="caution">
    <text evidence="2">The sequence shown here is derived from an EMBL/GenBank/DDBJ whole genome shotgun (WGS) entry which is preliminary data.</text>
</comment>
<gene>
    <name evidence="2" type="ORF">H9Q72_002051</name>
</gene>
<dbReference type="OrthoDB" id="10416199at2759"/>
<reference evidence="2" key="2">
    <citation type="submission" date="2020-10" db="EMBL/GenBank/DDBJ databases">
        <authorList>
            <person name="Peck L.D."/>
            <person name="Nowell R.W."/>
            <person name="Flood J."/>
            <person name="Ryan M.J."/>
            <person name="Barraclough T.G."/>
        </authorList>
    </citation>
    <scope>NUCLEOTIDE SEQUENCE</scope>
    <source>
        <strain evidence="2">IMI 127659i</strain>
    </source>
</reference>
<name>A0A9P7L9S9_9HYPO</name>
<sequence>MCNFTVAGQQPGNIYYIIISLSSGEEIEFPASNFMENHAVPSAGESAEVDDGSLPLYFPPDINDSDMHPPDVTLERKDDIEQV</sequence>
<dbReference type="AlphaFoldDB" id="A0A9P7L9S9"/>
<dbReference type="EMBL" id="JADFTT010000039">
    <property type="protein sequence ID" value="KAG5771362.1"/>
    <property type="molecule type" value="Genomic_DNA"/>
</dbReference>
<evidence type="ECO:0000256" key="1">
    <source>
        <dbReference type="SAM" id="MobiDB-lite"/>
    </source>
</evidence>
<dbReference type="Proteomes" id="UP000750502">
    <property type="component" value="Unassembled WGS sequence"/>
</dbReference>
<feature type="compositionally biased region" description="Basic and acidic residues" evidence="1">
    <location>
        <begin position="65"/>
        <end position="83"/>
    </location>
</feature>
<accession>A0A9P7L9S9</accession>
<reference evidence="2" key="1">
    <citation type="journal article" date="2020" name="bioRxiv">
        <title>Historical genomics reveals the evolutionary mechanisms behind multiple outbreaks of the host-specific coffee wilt pathogen Fusarium xylarioides.</title>
        <authorList>
            <person name="Peck D."/>
            <person name="Nowell R.W."/>
            <person name="Flood J."/>
            <person name="Ryan M.J."/>
            <person name="Barraclough T.G."/>
        </authorList>
    </citation>
    <scope>NUCLEOTIDE SEQUENCE</scope>
    <source>
        <strain evidence="2">IMI 127659i</strain>
    </source>
</reference>